<evidence type="ECO:0000313" key="7">
    <source>
        <dbReference type="EMBL" id="MBC6489519.1"/>
    </source>
</evidence>
<dbReference type="EMBL" id="MBUA01000001">
    <property type="protein sequence ID" value="MBC6489519.1"/>
    <property type="molecule type" value="Genomic_DNA"/>
</dbReference>
<dbReference type="SUPFAM" id="SSF143034">
    <property type="entry name" value="L35p-like"/>
    <property type="match status" value="1"/>
</dbReference>
<comment type="similarity">
    <text evidence="1 4 5">Belongs to the bacterial ribosomal protein bL35 family.</text>
</comment>
<dbReference type="NCBIfam" id="TIGR00001">
    <property type="entry name" value="rpmI_bact"/>
    <property type="match status" value="1"/>
</dbReference>
<evidence type="ECO:0000256" key="6">
    <source>
        <dbReference type="SAM" id="MobiDB-lite"/>
    </source>
</evidence>
<dbReference type="Pfam" id="PF01632">
    <property type="entry name" value="Ribosomal_L35p"/>
    <property type="match status" value="1"/>
</dbReference>
<accession>A0ABR7M4Q8</accession>
<dbReference type="PRINTS" id="PR00064">
    <property type="entry name" value="RIBOSOMALL35"/>
</dbReference>
<dbReference type="InterPro" id="IPR018265">
    <property type="entry name" value="Ribosomal_bL35_CS"/>
</dbReference>
<feature type="region of interest" description="Disordered" evidence="6">
    <location>
        <begin position="1"/>
        <end position="27"/>
    </location>
</feature>
<dbReference type="PANTHER" id="PTHR33343:SF1">
    <property type="entry name" value="LARGE RIBOSOMAL SUBUNIT PROTEIN BL35M"/>
    <property type="match status" value="1"/>
</dbReference>
<dbReference type="InterPro" id="IPR021137">
    <property type="entry name" value="Ribosomal_bL35-like"/>
</dbReference>
<protein>
    <recommendedName>
        <fullName evidence="4">Large ribosomal subunit protein bL35</fullName>
    </recommendedName>
</protein>
<keyword evidence="2 4" id="KW-0689">Ribosomal protein</keyword>
<dbReference type="RefSeq" id="WP_187254880.1">
    <property type="nucleotide sequence ID" value="NZ_JBHULF010000006.1"/>
</dbReference>
<evidence type="ECO:0000256" key="1">
    <source>
        <dbReference type="ARBA" id="ARBA00006598"/>
    </source>
</evidence>
<reference evidence="7 8" key="1">
    <citation type="submission" date="2016-07" db="EMBL/GenBank/DDBJ databases">
        <title>Genome analysis of Flavihumibacter stibioxidans YS-17.</title>
        <authorList>
            <person name="Shi K."/>
            <person name="Han Y."/>
            <person name="Wang G."/>
        </authorList>
    </citation>
    <scope>NUCLEOTIDE SEQUENCE [LARGE SCALE GENOMIC DNA]</scope>
    <source>
        <strain evidence="7 8">YS-17</strain>
    </source>
</reference>
<comment type="caution">
    <text evidence="7">The sequence shown here is derived from an EMBL/GenBank/DDBJ whole genome shotgun (WGS) entry which is preliminary data.</text>
</comment>
<keyword evidence="3 4" id="KW-0687">Ribonucleoprotein</keyword>
<dbReference type="HAMAP" id="MF_00514">
    <property type="entry name" value="Ribosomal_bL35"/>
    <property type="match status" value="1"/>
</dbReference>
<dbReference type="PROSITE" id="PS00936">
    <property type="entry name" value="RIBOSOMAL_L35"/>
    <property type="match status" value="1"/>
</dbReference>
<gene>
    <name evidence="4" type="primary">rpmI</name>
    <name evidence="7" type="ORF">BC349_00950</name>
</gene>
<evidence type="ECO:0000256" key="5">
    <source>
        <dbReference type="RuleBase" id="RU000568"/>
    </source>
</evidence>
<evidence type="ECO:0000256" key="3">
    <source>
        <dbReference type="ARBA" id="ARBA00023274"/>
    </source>
</evidence>
<proteinExistence type="inferred from homology"/>
<dbReference type="InterPro" id="IPR037229">
    <property type="entry name" value="Ribosomal_bL35_sf"/>
</dbReference>
<evidence type="ECO:0000256" key="4">
    <source>
        <dbReference type="HAMAP-Rule" id="MF_00514"/>
    </source>
</evidence>
<name>A0ABR7M4Q8_9BACT</name>
<keyword evidence="8" id="KW-1185">Reference proteome</keyword>
<sequence length="66" mass="7496">MPKVKTNSSAKKRFKVTGTGKVTHQKSFKRHILTKKSTKRKRGMRKDGVVAKPNMDFVQRLLGLKG</sequence>
<dbReference type="GO" id="GO:0005840">
    <property type="term" value="C:ribosome"/>
    <property type="evidence" value="ECO:0007669"/>
    <property type="project" value="UniProtKB-KW"/>
</dbReference>
<dbReference type="Gene3D" id="4.10.410.60">
    <property type="match status" value="1"/>
</dbReference>
<dbReference type="InterPro" id="IPR001706">
    <property type="entry name" value="Ribosomal_bL35"/>
</dbReference>
<organism evidence="7 8">
    <name type="scientific">Flavihumibacter stibioxidans</name>
    <dbReference type="NCBI Taxonomy" id="1834163"/>
    <lineage>
        <taxon>Bacteria</taxon>
        <taxon>Pseudomonadati</taxon>
        <taxon>Bacteroidota</taxon>
        <taxon>Chitinophagia</taxon>
        <taxon>Chitinophagales</taxon>
        <taxon>Chitinophagaceae</taxon>
        <taxon>Flavihumibacter</taxon>
    </lineage>
</organism>
<dbReference type="Proteomes" id="UP000765802">
    <property type="component" value="Unassembled WGS sequence"/>
</dbReference>
<evidence type="ECO:0000313" key="8">
    <source>
        <dbReference type="Proteomes" id="UP000765802"/>
    </source>
</evidence>
<evidence type="ECO:0000256" key="2">
    <source>
        <dbReference type="ARBA" id="ARBA00022980"/>
    </source>
</evidence>
<dbReference type="PANTHER" id="PTHR33343">
    <property type="entry name" value="54S RIBOSOMAL PROTEIN BL35M"/>
    <property type="match status" value="1"/>
</dbReference>